<dbReference type="PANTHER" id="PTHR43639">
    <property type="entry name" value="OXIDOREDUCTASE, SHORT-CHAIN DEHYDROGENASE/REDUCTASE FAMILY (AFU_ORTHOLOGUE AFUA_5G02870)"/>
    <property type="match status" value="1"/>
</dbReference>
<dbReference type="InterPro" id="IPR036291">
    <property type="entry name" value="NAD(P)-bd_dom_sf"/>
</dbReference>
<dbReference type="SUPFAM" id="SSF51735">
    <property type="entry name" value="NAD(P)-binding Rossmann-fold domains"/>
    <property type="match status" value="1"/>
</dbReference>
<reference evidence="3 4" key="1">
    <citation type="submission" date="2020-08" db="EMBL/GenBank/DDBJ databases">
        <title>Genomic Encyclopedia of Type Strains, Phase IV (KMG-IV): sequencing the most valuable type-strain genomes for metagenomic binning, comparative biology and taxonomic classification.</title>
        <authorList>
            <person name="Goeker M."/>
        </authorList>
    </citation>
    <scope>NUCLEOTIDE SEQUENCE [LARGE SCALE GENOMIC DNA]</scope>
    <source>
        <strain evidence="3 4">DSM 23240</strain>
    </source>
</reference>
<protein>
    <submittedName>
        <fullName evidence="3">NAD(P)-dependent dehydrogenase (Short-subunit alcohol dehydrogenase family)</fullName>
    </submittedName>
</protein>
<accession>A0A840RZ86</accession>
<sequence length="296" mass="30740">MNLSTEFQGTPATFNEVVEVGRGPKVAKVALITDAASAVGSVLTLAMAAEGWDVALQYDQAAVPAGVLELVNECIALGRRAAAVHCNMTDEASVKLLVPRVIDTFGKLTCIVNTATLAIDDCSDDFSATNLARHMHTNVSLPILLAYALHAATPVGAQGVVITLLDHRPVSPQAKFLSYTLSKAALQSATRSLALALAPTIRVVGIAPVLALTQAKAPSGTSGTPASADDPTLDAATSAEDFAASVCFIADCSAVTGATLQIDSGKYLRAHAPDLTVAVELTRHFQDANNRKQSHK</sequence>
<comment type="caution">
    <text evidence="3">The sequence shown here is derived from an EMBL/GenBank/DDBJ whole genome shotgun (WGS) entry which is preliminary data.</text>
</comment>
<keyword evidence="4" id="KW-1185">Reference proteome</keyword>
<name>A0A840RZ86_9BURK</name>
<dbReference type="Pfam" id="PF13561">
    <property type="entry name" value="adh_short_C2"/>
    <property type="match status" value="1"/>
</dbReference>
<dbReference type="EMBL" id="JACHHQ010000015">
    <property type="protein sequence ID" value="MBB5202428.1"/>
    <property type="molecule type" value="Genomic_DNA"/>
</dbReference>
<proteinExistence type="inferred from homology"/>
<dbReference type="RefSeq" id="WP_168057334.1">
    <property type="nucleotide sequence ID" value="NZ_JAAOZT010000018.1"/>
</dbReference>
<organism evidence="3 4">
    <name type="scientific">Glaciimonas immobilis</name>
    <dbReference type="NCBI Taxonomy" id="728004"/>
    <lineage>
        <taxon>Bacteria</taxon>
        <taxon>Pseudomonadati</taxon>
        <taxon>Pseudomonadota</taxon>
        <taxon>Betaproteobacteria</taxon>
        <taxon>Burkholderiales</taxon>
        <taxon>Oxalobacteraceae</taxon>
        <taxon>Glaciimonas</taxon>
    </lineage>
</organism>
<dbReference type="InterPro" id="IPR002347">
    <property type="entry name" value="SDR_fam"/>
</dbReference>
<dbReference type="GO" id="GO:0016491">
    <property type="term" value="F:oxidoreductase activity"/>
    <property type="evidence" value="ECO:0007669"/>
    <property type="project" value="UniProtKB-KW"/>
</dbReference>
<dbReference type="PANTHER" id="PTHR43639:SF1">
    <property type="entry name" value="SHORT-CHAIN DEHYDROGENASE_REDUCTASE FAMILY PROTEIN"/>
    <property type="match status" value="1"/>
</dbReference>
<dbReference type="AlphaFoldDB" id="A0A840RZ86"/>
<evidence type="ECO:0000256" key="1">
    <source>
        <dbReference type="ARBA" id="ARBA00006484"/>
    </source>
</evidence>
<evidence type="ECO:0000256" key="2">
    <source>
        <dbReference type="ARBA" id="ARBA00023002"/>
    </source>
</evidence>
<evidence type="ECO:0000313" key="3">
    <source>
        <dbReference type="EMBL" id="MBB5202428.1"/>
    </source>
</evidence>
<dbReference type="Gene3D" id="3.40.50.720">
    <property type="entry name" value="NAD(P)-binding Rossmann-like Domain"/>
    <property type="match status" value="1"/>
</dbReference>
<gene>
    <name evidence="3" type="ORF">HNR39_004292</name>
</gene>
<keyword evidence="2" id="KW-0560">Oxidoreductase</keyword>
<dbReference type="Proteomes" id="UP000571084">
    <property type="component" value="Unassembled WGS sequence"/>
</dbReference>
<evidence type="ECO:0000313" key="4">
    <source>
        <dbReference type="Proteomes" id="UP000571084"/>
    </source>
</evidence>
<comment type="similarity">
    <text evidence="1">Belongs to the short-chain dehydrogenases/reductases (SDR) family.</text>
</comment>
<dbReference type="PRINTS" id="PR00081">
    <property type="entry name" value="GDHRDH"/>
</dbReference>